<evidence type="ECO:0000256" key="8">
    <source>
        <dbReference type="ARBA" id="ARBA00038436"/>
    </source>
</evidence>
<dbReference type="PANTHER" id="PTHR35011:SF10">
    <property type="entry name" value="TRAP TRANSPORTER SMALL PERMEASE PROTEIN"/>
    <property type="match status" value="1"/>
</dbReference>
<feature type="transmembrane region" description="Helical" evidence="9">
    <location>
        <begin position="111"/>
        <end position="131"/>
    </location>
</feature>
<keyword evidence="3" id="KW-1003">Cell membrane</keyword>
<reference evidence="11 12" key="1">
    <citation type="submission" date="2019-08" db="EMBL/GenBank/DDBJ databases">
        <title>Marinobacter ZYF650 sp. nov., a marine bacterium isolated from seawater of the Mariana trench.</title>
        <authorList>
            <person name="Ahmad W."/>
        </authorList>
    </citation>
    <scope>NUCLEOTIDE SEQUENCE [LARGE SCALE GENOMIC DNA]</scope>
    <source>
        <strain evidence="11 12">ZYF650</strain>
    </source>
</reference>
<feature type="transmembrane region" description="Helical" evidence="9">
    <location>
        <begin position="31"/>
        <end position="52"/>
    </location>
</feature>
<dbReference type="EMBL" id="VTUU01000007">
    <property type="protein sequence ID" value="KAA1172319.1"/>
    <property type="molecule type" value="Genomic_DNA"/>
</dbReference>
<accession>A0A5B0VE59</accession>
<evidence type="ECO:0000259" key="10">
    <source>
        <dbReference type="Pfam" id="PF04290"/>
    </source>
</evidence>
<feature type="domain" description="Tripartite ATP-independent periplasmic transporters DctQ component" evidence="10">
    <location>
        <begin position="46"/>
        <end position="177"/>
    </location>
</feature>
<dbReference type="InterPro" id="IPR055348">
    <property type="entry name" value="DctQ"/>
</dbReference>
<dbReference type="InterPro" id="IPR007387">
    <property type="entry name" value="TRAP_DctQ"/>
</dbReference>
<keyword evidence="6 9" id="KW-1133">Transmembrane helix</keyword>
<keyword evidence="7 9" id="KW-0472">Membrane</keyword>
<feature type="transmembrane region" description="Helical" evidence="9">
    <location>
        <begin position="64"/>
        <end position="86"/>
    </location>
</feature>
<feature type="transmembrane region" description="Helical" evidence="9">
    <location>
        <begin position="151"/>
        <end position="173"/>
    </location>
</feature>
<sequence length="193" mass="21736">MYVSSFASYKTNPIKVKHSPMDYLERVISRINTIVTFLGGLAISLMMIHITLDILARFLFNTPLPGTITIVAHYYMLIAIFLPLAYAEQTNSSIAVEIVTTKFSQRIQQRFNGWTHLLISITAFLMTSEAFNVAVKNYRSNTSVMQGDYTIITWPSYFILCAGTFLLGTYCLLRFITFVVGKARPVAVEAAHV</sequence>
<evidence type="ECO:0000313" key="12">
    <source>
        <dbReference type="Proteomes" id="UP000323161"/>
    </source>
</evidence>
<comment type="caution">
    <text evidence="11">The sequence shown here is derived from an EMBL/GenBank/DDBJ whole genome shotgun (WGS) entry which is preliminary data.</text>
</comment>
<evidence type="ECO:0000256" key="5">
    <source>
        <dbReference type="ARBA" id="ARBA00022692"/>
    </source>
</evidence>
<gene>
    <name evidence="11" type="ORF">FWJ25_14085</name>
</gene>
<protein>
    <recommendedName>
        <fullName evidence="9">TRAP transporter small permease protein</fullName>
    </recommendedName>
</protein>
<dbReference type="GO" id="GO:0015740">
    <property type="term" value="P:C4-dicarboxylate transport"/>
    <property type="evidence" value="ECO:0007669"/>
    <property type="project" value="TreeGrafter"/>
</dbReference>
<evidence type="ECO:0000256" key="4">
    <source>
        <dbReference type="ARBA" id="ARBA00022519"/>
    </source>
</evidence>
<dbReference type="PANTHER" id="PTHR35011">
    <property type="entry name" value="2,3-DIKETO-L-GULONATE TRAP TRANSPORTER SMALL PERMEASE PROTEIN YIAM"/>
    <property type="match status" value="1"/>
</dbReference>
<comment type="subunit">
    <text evidence="9">The complex comprises the extracytoplasmic solute receptor protein and the two transmembrane proteins.</text>
</comment>
<evidence type="ECO:0000256" key="1">
    <source>
        <dbReference type="ARBA" id="ARBA00004429"/>
    </source>
</evidence>
<dbReference type="GO" id="GO:0022857">
    <property type="term" value="F:transmembrane transporter activity"/>
    <property type="evidence" value="ECO:0007669"/>
    <property type="project" value="UniProtKB-UniRule"/>
</dbReference>
<organism evidence="11 12">
    <name type="scientific">Marinobacter salinexigens</name>
    <dbReference type="NCBI Taxonomy" id="2919747"/>
    <lineage>
        <taxon>Bacteria</taxon>
        <taxon>Pseudomonadati</taxon>
        <taxon>Pseudomonadota</taxon>
        <taxon>Gammaproteobacteria</taxon>
        <taxon>Pseudomonadales</taxon>
        <taxon>Marinobacteraceae</taxon>
        <taxon>Marinobacter</taxon>
    </lineage>
</organism>
<evidence type="ECO:0000256" key="7">
    <source>
        <dbReference type="ARBA" id="ARBA00023136"/>
    </source>
</evidence>
<keyword evidence="2 9" id="KW-0813">Transport</keyword>
<evidence type="ECO:0000256" key="9">
    <source>
        <dbReference type="RuleBase" id="RU369079"/>
    </source>
</evidence>
<comment type="function">
    <text evidence="9">Part of the tripartite ATP-independent periplasmic (TRAP) transport system.</text>
</comment>
<evidence type="ECO:0000256" key="3">
    <source>
        <dbReference type="ARBA" id="ARBA00022475"/>
    </source>
</evidence>
<proteinExistence type="inferred from homology"/>
<dbReference type="GO" id="GO:0005886">
    <property type="term" value="C:plasma membrane"/>
    <property type="evidence" value="ECO:0007669"/>
    <property type="project" value="UniProtKB-SubCell"/>
</dbReference>
<name>A0A5B0VE59_9GAMM</name>
<comment type="subcellular location">
    <subcellularLocation>
        <location evidence="1 9">Cell inner membrane</location>
        <topology evidence="1 9">Multi-pass membrane protein</topology>
    </subcellularLocation>
</comment>
<keyword evidence="12" id="KW-1185">Reference proteome</keyword>
<evidence type="ECO:0000256" key="2">
    <source>
        <dbReference type="ARBA" id="ARBA00022448"/>
    </source>
</evidence>
<evidence type="ECO:0000313" key="11">
    <source>
        <dbReference type="EMBL" id="KAA1172319.1"/>
    </source>
</evidence>
<evidence type="ECO:0000256" key="6">
    <source>
        <dbReference type="ARBA" id="ARBA00022989"/>
    </source>
</evidence>
<dbReference type="Pfam" id="PF04290">
    <property type="entry name" value="DctQ"/>
    <property type="match status" value="1"/>
</dbReference>
<keyword evidence="4 9" id="KW-0997">Cell inner membrane</keyword>
<keyword evidence="5 9" id="KW-0812">Transmembrane</keyword>
<comment type="similarity">
    <text evidence="8 9">Belongs to the TRAP transporter small permease family.</text>
</comment>
<dbReference type="AlphaFoldDB" id="A0A5B0VE59"/>
<dbReference type="Proteomes" id="UP000323161">
    <property type="component" value="Unassembled WGS sequence"/>
</dbReference>